<accession>A0ABW7C9Z1</accession>
<organism evidence="3 4">
    <name type="scientific">Limnothrix redekei LRLZ20PSL1</name>
    <dbReference type="NCBI Taxonomy" id="3112953"/>
    <lineage>
        <taxon>Bacteria</taxon>
        <taxon>Bacillati</taxon>
        <taxon>Cyanobacteriota</taxon>
        <taxon>Cyanophyceae</taxon>
        <taxon>Pseudanabaenales</taxon>
        <taxon>Pseudanabaenaceae</taxon>
        <taxon>Limnothrix</taxon>
    </lineage>
</organism>
<comment type="caution">
    <text evidence="3">The sequence shown here is derived from an EMBL/GenBank/DDBJ whole genome shotgun (WGS) entry which is preliminary data.</text>
</comment>
<dbReference type="SUPFAM" id="SSF52833">
    <property type="entry name" value="Thioredoxin-like"/>
    <property type="match status" value="1"/>
</dbReference>
<dbReference type="InterPro" id="IPR040079">
    <property type="entry name" value="Glutathione_S-Trfase"/>
</dbReference>
<evidence type="ECO:0000313" key="4">
    <source>
        <dbReference type="Proteomes" id="UP001604335"/>
    </source>
</evidence>
<dbReference type="SFLD" id="SFLDG01151">
    <property type="entry name" value="Main.2:_Nu-like"/>
    <property type="match status" value="1"/>
</dbReference>
<dbReference type="Gene3D" id="1.20.1050.10">
    <property type="match status" value="1"/>
</dbReference>
<dbReference type="Pfam" id="PF13417">
    <property type="entry name" value="GST_N_3"/>
    <property type="match status" value="1"/>
</dbReference>
<dbReference type="InterPro" id="IPR004045">
    <property type="entry name" value="Glutathione_S-Trfase_N"/>
</dbReference>
<protein>
    <submittedName>
        <fullName evidence="3">Glutathione S-transferase family protein</fullName>
    </submittedName>
</protein>
<feature type="domain" description="GST N-terminal" evidence="1">
    <location>
        <begin position="1"/>
        <end position="82"/>
    </location>
</feature>
<dbReference type="PROSITE" id="PS50404">
    <property type="entry name" value="GST_NTER"/>
    <property type="match status" value="1"/>
</dbReference>
<dbReference type="InterPro" id="IPR036282">
    <property type="entry name" value="Glutathione-S-Trfase_C_sf"/>
</dbReference>
<dbReference type="InterPro" id="IPR036249">
    <property type="entry name" value="Thioredoxin-like_sf"/>
</dbReference>
<name>A0ABW7C9Z1_9CYAN</name>
<dbReference type="PANTHER" id="PTHR44051:SF2">
    <property type="entry name" value="HYPOTHETICAL GLUTATHIONE S-TRANSFERASE LIKE PROTEIN"/>
    <property type="match status" value="1"/>
</dbReference>
<gene>
    <name evidence="3" type="ORF">VPK24_10040</name>
</gene>
<dbReference type="SFLD" id="SFLDS00019">
    <property type="entry name" value="Glutathione_Transferase_(cytos"/>
    <property type="match status" value="1"/>
</dbReference>
<evidence type="ECO:0000259" key="1">
    <source>
        <dbReference type="PROSITE" id="PS50404"/>
    </source>
</evidence>
<dbReference type="RefSeq" id="WP_393012752.1">
    <property type="nucleotide sequence ID" value="NZ_JAZAQF010000059.1"/>
</dbReference>
<dbReference type="InterPro" id="IPR004046">
    <property type="entry name" value="GST_C"/>
</dbReference>
<dbReference type="PANTHER" id="PTHR44051">
    <property type="entry name" value="GLUTATHIONE S-TRANSFERASE-RELATED"/>
    <property type="match status" value="1"/>
</dbReference>
<keyword evidence="4" id="KW-1185">Reference proteome</keyword>
<evidence type="ECO:0000313" key="3">
    <source>
        <dbReference type="EMBL" id="MFG3817976.1"/>
    </source>
</evidence>
<dbReference type="Proteomes" id="UP001604335">
    <property type="component" value="Unassembled WGS sequence"/>
</dbReference>
<dbReference type="PROSITE" id="PS50405">
    <property type="entry name" value="GST_CTER"/>
    <property type="match status" value="1"/>
</dbReference>
<feature type="domain" description="GST C-terminal" evidence="2">
    <location>
        <begin position="84"/>
        <end position="206"/>
    </location>
</feature>
<reference evidence="4" key="1">
    <citation type="journal article" date="2024" name="Algal Res.">
        <title>Biochemical, toxicological and genomic investigation of a high-biomass producing Limnothrix strain isolated from Italian shallow drinking water reservoir.</title>
        <authorList>
            <person name="Simonazzi M."/>
            <person name="Shishido T.K."/>
            <person name="Delbaje E."/>
            <person name="Wahlsten M."/>
            <person name="Fewer D.P."/>
            <person name="Sivonen K."/>
            <person name="Pezzolesi L."/>
            <person name="Pistocchi R."/>
        </authorList>
    </citation>
    <scope>NUCLEOTIDE SEQUENCE [LARGE SCALE GENOMIC DNA]</scope>
    <source>
        <strain evidence="4">LRLZ20PSL1</strain>
    </source>
</reference>
<dbReference type="Pfam" id="PF00043">
    <property type="entry name" value="GST_C"/>
    <property type="match status" value="1"/>
</dbReference>
<evidence type="ECO:0000259" key="2">
    <source>
        <dbReference type="PROSITE" id="PS50405"/>
    </source>
</evidence>
<dbReference type="SFLD" id="SFLDG00358">
    <property type="entry name" value="Main_(cytGST)"/>
    <property type="match status" value="1"/>
</dbReference>
<dbReference type="EMBL" id="JAZAQF010000059">
    <property type="protein sequence ID" value="MFG3817976.1"/>
    <property type="molecule type" value="Genomic_DNA"/>
</dbReference>
<proteinExistence type="predicted"/>
<sequence>MYRLYQFQSSGNCYKIRLLLTQLQLPFECHEIDILNGESRTEAFLNINPNGRIPVLELAPGDYLSESNAILAYLAEDTPFNVSDRRSRAAVWQWLFFEQYSHEPYIATSRFWRAILKDSDTYREALQQKQAPGYAALGVLDQALKQSDFLVENRYSIADIALFAYTHLADEGGFDLAPFPHVLAWIERVKAQPNYISILEEVGCPTV</sequence>
<dbReference type="InterPro" id="IPR010987">
    <property type="entry name" value="Glutathione-S-Trfase_C-like"/>
</dbReference>
<dbReference type="Gene3D" id="3.40.30.10">
    <property type="entry name" value="Glutaredoxin"/>
    <property type="match status" value="1"/>
</dbReference>
<dbReference type="SUPFAM" id="SSF47616">
    <property type="entry name" value="GST C-terminal domain-like"/>
    <property type="match status" value="1"/>
</dbReference>
<dbReference type="CDD" id="cd03056">
    <property type="entry name" value="GST_N_4"/>
    <property type="match status" value="1"/>
</dbReference>